<comment type="subcellular location">
    <subcellularLocation>
        <location evidence="1">Cell membrane</location>
        <topology evidence="1">Multi-pass membrane protein</topology>
    </subcellularLocation>
</comment>
<evidence type="ECO:0000256" key="7">
    <source>
        <dbReference type="ARBA" id="ARBA00023136"/>
    </source>
</evidence>
<keyword evidence="3 8" id="KW-0813">Transport</keyword>
<dbReference type="InterPro" id="IPR000425">
    <property type="entry name" value="MIP"/>
</dbReference>
<dbReference type="PANTHER" id="PTHR19139:SF199">
    <property type="entry name" value="MIP17260P"/>
    <property type="match status" value="1"/>
</dbReference>
<keyword evidence="5 8" id="KW-0812">Transmembrane</keyword>
<comment type="caution">
    <text evidence="10">The sequence shown here is derived from an EMBL/GenBank/DDBJ whole genome shotgun (WGS) entry which is preliminary data.</text>
</comment>
<feature type="transmembrane region" description="Helical" evidence="9">
    <location>
        <begin position="180"/>
        <end position="201"/>
    </location>
</feature>
<keyword evidence="6 9" id="KW-1133">Transmembrane helix</keyword>
<feature type="transmembrane region" description="Helical" evidence="9">
    <location>
        <begin position="136"/>
        <end position="160"/>
    </location>
</feature>
<evidence type="ECO:0000256" key="5">
    <source>
        <dbReference type="ARBA" id="ARBA00022692"/>
    </source>
</evidence>
<dbReference type="InterPro" id="IPR022357">
    <property type="entry name" value="MIP_CS"/>
</dbReference>
<keyword evidence="11" id="KW-1185">Reference proteome</keyword>
<evidence type="ECO:0000256" key="6">
    <source>
        <dbReference type="ARBA" id="ARBA00022989"/>
    </source>
</evidence>
<reference evidence="11" key="1">
    <citation type="journal article" date="2019" name="Int. J. Syst. Evol. Microbiol.">
        <title>The Global Catalogue of Microorganisms (GCM) 10K type strain sequencing project: providing services to taxonomists for standard genome sequencing and annotation.</title>
        <authorList>
            <consortium name="The Broad Institute Genomics Platform"/>
            <consortium name="The Broad Institute Genome Sequencing Center for Infectious Disease"/>
            <person name="Wu L."/>
            <person name="Ma J."/>
        </authorList>
    </citation>
    <scope>NUCLEOTIDE SEQUENCE [LARGE SCALE GENOMIC DNA]</scope>
    <source>
        <strain evidence="11">KCTC 52042</strain>
    </source>
</reference>
<dbReference type="Gene3D" id="1.20.1080.10">
    <property type="entry name" value="Glycerol uptake facilitator protein"/>
    <property type="match status" value="1"/>
</dbReference>
<feature type="transmembrane region" description="Helical" evidence="9">
    <location>
        <begin position="65"/>
        <end position="85"/>
    </location>
</feature>
<keyword evidence="7 9" id="KW-0472">Membrane</keyword>
<feature type="transmembrane region" description="Helical" evidence="9">
    <location>
        <begin position="12"/>
        <end position="37"/>
    </location>
</feature>
<dbReference type="PANTHER" id="PTHR19139">
    <property type="entry name" value="AQUAPORIN TRANSPORTER"/>
    <property type="match status" value="1"/>
</dbReference>
<evidence type="ECO:0000256" key="1">
    <source>
        <dbReference type="ARBA" id="ARBA00004651"/>
    </source>
</evidence>
<name>A0ABW5JIJ9_9BACT</name>
<proteinExistence type="inferred from homology"/>
<dbReference type="Pfam" id="PF00230">
    <property type="entry name" value="MIP"/>
    <property type="match status" value="1"/>
</dbReference>
<protein>
    <submittedName>
        <fullName evidence="10">MIP/aquaporin family protein</fullName>
    </submittedName>
</protein>
<accession>A0ABW5JIJ9</accession>
<gene>
    <name evidence="10" type="ORF">ACFSVN_02200</name>
</gene>
<comment type="similarity">
    <text evidence="2 8">Belongs to the MIP/aquaporin (TC 1.A.8) family.</text>
</comment>
<dbReference type="SUPFAM" id="SSF81338">
    <property type="entry name" value="Aquaporin-like"/>
    <property type="match status" value="1"/>
</dbReference>
<dbReference type="PROSITE" id="PS00221">
    <property type="entry name" value="MIP"/>
    <property type="match status" value="1"/>
</dbReference>
<dbReference type="RefSeq" id="WP_390297948.1">
    <property type="nucleotide sequence ID" value="NZ_JBHULI010000002.1"/>
</dbReference>
<evidence type="ECO:0000256" key="3">
    <source>
        <dbReference type="ARBA" id="ARBA00022448"/>
    </source>
</evidence>
<organism evidence="10 11">
    <name type="scientific">Gracilimonas halophila</name>
    <dbReference type="NCBI Taxonomy" id="1834464"/>
    <lineage>
        <taxon>Bacteria</taxon>
        <taxon>Pseudomonadati</taxon>
        <taxon>Balneolota</taxon>
        <taxon>Balneolia</taxon>
        <taxon>Balneolales</taxon>
        <taxon>Balneolaceae</taxon>
        <taxon>Gracilimonas</taxon>
    </lineage>
</organism>
<evidence type="ECO:0000313" key="11">
    <source>
        <dbReference type="Proteomes" id="UP001597460"/>
    </source>
</evidence>
<sequence>MRTYTIEAFGAFFFVLVFGFTGDPLAIGLTLMALVYIGSPISGGHYNPAVSFAFFLKRKLSFSDLLGYVAAQLAGGFLAAFLLYFLSGSVFYVEPPSDTGLYQQAFSELFFTAIFTLVMLMLSIASLHRKNNLNGLIIGLTFTGMLMISTPISGGILNPATSIGTALFDLIQGGDSYHHILLYTIAPLCGGALAAFSFSFFNPKWEA</sequence>
<evidence type="ECO:0000256" key="2">
    <source>
        <dbReference type="ARBA" id="ARBA00006175"/>
    </source>
</evidence>
<dbReference type="InterPro" id="IPR023271">
    <property type="entry name" value="Aquaporin-like"/>
</dbReference>
<feature type="transmembrane region" description="Helical" evidence="9">
    <location>
        <begin position="105"/>
        <end position="124"/>
    </location>
</feature>
<dbReference type="EMBL" id="JBHULI010000002">
    <property type="protein sequence ID" value="MFD2531253.1"/>
    <property type="molecule type" value="Genomic_DNA"/>
</dbReference>
<evidence type="ECO:0000256" key="8">
    <source>
        <dbReference type="RuleBase" id="RU000477"/>
    </source>
</evidence>
<evidence type="ECO:0000256" key="9">
    <source>
        <dbReference type="SAM" id="Phobius"/>
    </source>
</evidence>
<keyword evidence="4" id="KW-1003">Cell membrane</keyword>
<dbReference type="PRINTS" id="PR00783">
    <property type="entry name" value="MINTRINSICP"/>
</dbReference>
<dbReference type="Proteomes" id="UP001597460">
    <property type="component" value="Unassembled WGS sequence"/>
</dbReference>
<evidence type="ECO:0000313" key="10">
    <source>
        <dbReference type="EMBL" id="MFD2531253.1"/>
    </source>
</evidence>
<evidence type="ECO:0000256" key="4">
    <source>
        <dbReference type="ARBA" id="ARBA00022475"/>
    </source>
</evidence>
<dbReference type="InterPro" id="IPR034294">
    <property type="entry name" value="Aquaporin_transptr"/>
</dbReference>